<evidence type="ECO:0000313" key="2">
    <source>
        <dbReference type="EMBL" id="MBB3040041.1"/>
    </source>
</evidence>
<feature type="domain" description="RES" evidence="1">
    <location>
        <begin position="27"/>
        <end position="182"/>
    </location>
</feature>
<gene>
    <name evidence="2" type="ORF">FHU29_004536</name>
</gene>
<name>A0A839RWC3_9ACTN</name>
<dbReference type="RefSeq" id="WP_064442704.1">
    <property type="nucleotide sequence ID" value="NZ_BDDI01000051.1"/>
</dbReference>
<dbReference type="InterPro" id="IPR014914">
    <property type="entry name" value="RES_dom"/>
</dbReference>
<dbReference type="Proteomes" id="UP000567922">
    <property type="component" value="Unassembled WGS sequence"/>
</dbReference>
<dbReference type="OrthoDB" id="3256236at2"/>
<sequence length="207" mass="23159">MVKPKVPREPHSPLVRNEGDVIEYAGPVWRIHRTRGTHVLPWNSFREFGPVVSSRYDPHPPERGIHPGFGIMYTACSVRTSVAEVFQTTRRVNTMTGAPYLTSWMPVRPLKLLDLTQSWAVKNNAAYALTAAPRPTCRAWSHAIHQQWEDLDGLWAPSTMTGESMPVLYDRAAAAIPSAPDFSRPLSHPLVWSLIERAAETVGYGAH</sequence>
<protein>
    <recommendedName>
        <fullName evidence="1">RES domain-containing protein</fullName>
    </recommendedName>
</protein>
<evidence type="ECO:0000259" key="1">
    <source>
        <dbReference type="Pfam" id="PF08808"/>
    </source>
</evidence>
<comment type="caution">
    <text evidence="2">The sequence shown here is derived from an EMBL/GenBank/DDBJ whole genome shotgun (WGS) entry which is preliminary data.</text>
</comment>
<evidence type="ECO:0000313" key="3">
    <source>
        <dbReference type="Proteomes" id="UP000567922"/>
    </source>
</evidence>
<dbReference type="Pfam" id="PF08808">
    <property type="entry name" value="RES"/>
    <property type="match status" value="1"/>
</dbReference>
<proteinExistence type="predicted"/>
<accession>A0A839RWC3</accession>
<dbReference type="AlphaFoldDB" id="A0A839RWC3"/>
<reference evidence="2 3" key="1">
    <citation type="submission" date="2020-08" db="EMBL/GenBank/DDBJ databases">
        <title>Sequencing the genomes of 1000 actinobacteria strains.</title>
        <authorList>
            <person name="Klenk H.-P."/>
        </authorList>
    </citation>
    <scope>NUCLEOTIDE SEQUENCE [LARGE SCALE GENOMIC DNA]</scope>
    <source>
        <strain evidence="2 3">DSM 45258</strain>
    </source>
</reference>
<keyword evidence="3" id="KW-1185">Reference proteome</keyword>
<organism evidence="2 3">
    <name type="scientific">Hoyosella altamirensis</name>
    <dbReference type="NCBI Taxonomy" id="616997"/>
    <lineage>
        <taxon>Bacteria</taxon>
        <taxon>Bacillati</taxon>
        <taxon>Actinomycetota</taxon>
        <taxon>Actinomycetes</taxon>
        <taxon>Mycobacteriales</taxon>
        <taxon>Hoyosellaceae</taxon>
        <taxon>Hoyosella</taxon>
    </lineage>
</organism>
<dbReference type="EMBL" id="JACHWS010000006">
    <property type="protein sequence ID" value="MBB3040041.1"/>
    <property type="molecule type" value="Genomic_DNA"/>
</dbReference>